<evidence type="ECO:0000256" key="1">
    <source>
        <dbReference type="SAM" id="MobiDB-lite"/>
    </source>
</evidence>
<dbReference type="EMBL" id="CM002925">
    <property type="protein sequence ID" value="KGN54588.1"/>
    <property type="molecule type" value="Genomic_DNA"/>
</dbReference>
<dbReference type="AlphaFoldDB" id="A0A0A0KYL8"/>
<sequence length="133" mass="14467">MNKKRFEKVSPLPNAPPPSEFGGRTTEEAKQGRKEGEEAIMTYGDGSLRRQPNGHQLSSLSLLSVCLTPLPLPPHSSIPSCFQTLTSGDLFMHQYCMNYDVSYPSPKNEKSQGRASSGSGGVTNYKSTTCVIL</sequence>
<name>A0A0A0KYL8_CUCSA</name>
<evidence type="ECO:0000313" key="2">
    <source>
        <dbReference type="EMBL" id="KGN54588.1"/>
    </source>
</evidence>
<organism evidence="2 3">
    <name type="scientific">Cucumis sativus</name>
    <name type="common">Cucumber</name>
    <dbReference type="NCBI Taxonomy" id="3659"/>
    <lineage>
        <taxon>Eukaryota</taxon>
        <taxon>Viridiplantae</taxon>
        <taxon>Streptophyta</taxon>
        <taxon>Embryophyta</taxon>
        <taxon>Tracheophyta</taxon>
        <taxon>Spermatophyta</taxon>
        <taxon>Magnoliopsida</taxon>
        <taxon>eudicotyledons</taxon>
        <taxon>Gunneridae</taxon>
        <taxon>Pentapetalae</taxon>
        <taxon>rosids</taxon>
        <taxon>fabids</taxon>
        <taxon>Cucurbitales</taxon>
        <taxon>Cucurbitaceae</taxon>
        <taxon>Benincaseae</taxon>
        <taxon>Cucumis</taxon>
    </lineage>
</organism>
<reference evidence="2 3" key="1">
    <citation type="journal article" date="2009" name="Nat. Genet.">
        <title>The genome of the cucumber, Cucumis sativus L.</title>
        <authorList>
            <person name="Huang S."/>
            <person name="Li R."/>
            <person name="Zhang Z."/>
            <person name="Li L."/>
            <person name="Gu X."/>
            <person name="Fan W."/>
            <person name="Lucas W.J."/>
            <person name="Wang X."/>
            <person name="Xie B."/>
            <person name="Ni P."/>
            <person name="Ren Y."/>
            <person name="Zhu H."/>
            <person name="Li J."/>
            <person name="Lin K."/>
            <person name="Jin W."/>
            <person name="Fei Z."/>
            <person name="Li G."/>
            <person name="Staub J."/>
            <person name="Kilian A."/>
            <person name="van der Vossen E.A."/>
            <person name="Wu Y."/>
            <person name="Guo J."/>
            <person name="He J."/>
            <person name="Jia Z."/>
            <person name="Ren Y."/>
            <person name="Tian G."/>
            <person name="Lu Y."/>
            <person name="Ruan J."/>
            <person name="Qian W."/>
            <person name="Wang M."/>
            <person name="Huang Q."/>
            <person name="Li B."/>
            <person name="Xuan Z."/>
            <person name="Cao J."/>
            <person name="Asan"/>
            <person name="Wu Z."/>
            <person name="Zhang J."/>
            <person name="Cai Q."/>
            <person name="Bai Y."/>
            <person name="Zhao B."/>
            <person name="Han Y."/>
            <person name="Li Y."/>
            <person name="Li X."/>
            <person name="Wang S."/>
            <person name="Shi Q."/>
            <person name="Liu S."/>
            <person name="Cho W.K."/>
            <person name="Kim J.Y."/>
            <person name="Xu Y."/>
            <person name="Heller-Uszynska K."/>
            <person name="Miao H."/>
            <person name="Cheng Z."/>
            <person name="Zhang S."/>
            <person name="Wu J."/>
            <person name="Yang Y."/>
            <person name="Kang H."/>
            <person name="Li M."/>
            <person name="Liang H."/>
            <person name="Ren X."/>
            <person name="Shi Z."/>
            <person name="Wen M."/>
            <person name="Jian M."/>
            <person name="Yang H."/>
            <person name="Zhang G."/>
            <person name="Yang Z."/>
            <person name="Chen R."/>
            <person name="Liu S."/>
            <person name="Li J."/>
            <person name="Ma L."/>
            <person name="Liu H."/>
            <person name="Zhou Y."/>
            <person name="Zhao J."/>
            <person name="Fang X."/>
            <person name="Li G."/>
            <person name="Fang L."/>
            <person name="Li Y."/>
            <person name="Liu D."/>
            <person name="Zheng H."/>
            <person name="Zhang Y."/>
            <person name="Qin N."/>
            <person name="Li Z."/>
            <person name="Yang G."/>
            <person name="Yang S."/>
            <person name="Bolund L."/>
            <person name="Kristiansen K."/>
            <person name="Zheng H."/>
            <person name="Li S."/>
            <person name="Zhang X."/>
            <person name="Yang H."/>
            <person name="Wang J."/>
            <person name="Sun R."/>
            <person name="Zhang B."/>
            <person name="Jiang S."/>
            <person name="Wang J."/>
            <person name="Du Y."/>
            <person name="Li S."/>
        </authorList>
    </citation>
    <scope>NUCLEOTIDE SEQUENCE [LARGE SCALE GENOMIC DNA]</scope>
    <source>
        <strain evidence="3">cv. 9930</strain>
    </source>
</reference>
<accession>A0A0A0KYL8</accession>
<reference evidence="2 3" key="3">
    <citation type="journal article" date="2010" name="BMC Genomics">
        <title>Transcriptome sequencing and comparative analysis of cucumber flowers with different sex types.</title>
        <authorList>
            <person name="Guo S."/>
            <person name="Zheng Y."/>
            <person name="Joung J.G."/>
            <person name="Liu S."/>
            <person name="Zhang Z."/>
            <person name="Crasta O.R."/>
            <person name="Sobral B.W."/>
            <person name="Xu Y."/>
            <person name="Huang S."/>
            <person name="Fei Z."/>
        </authorList>
    </citation>
    <scope>NUCLEOTIDE SEQUENCE [LARGE SCALE GENOMIC DNA]</scope>
    <source>
        <strain evidence="3">cv. 9930</strain>
    </source>
</reference>
<reference evidence="2 3" key="2">
    <citation type="journal article" date="2009" name="PLoS ONE">
        <title>An integrated genetic and cytogenetic map of the cucumber genome.</title>
        <authorList>
            <person name="Ren Y."/>
            <person name="Zhang Z."/>
            <person name="Liu J."/>
            <person name="Staub J.E."/>
            <person name="Han Y."/>
            <person name="Cheng Z."/>
            <person name="Li X."/>
            <person name="Lu J."/>
            <person name="Miao H."/>
            <person name="Kang H."/>
            <person name="Xie B."/>
            <person name="Gu X."/>
            <person name="Wang X."/>
            <person name="Du Y."/>
            <person name="Jin W."/>
            <person name="Huang S."/>
        </authorList>
    </citation>
    <scope>NUCLEOTIDE SEQUENCE [LARGE SCALE GENOMIC DNA]</scope>
    <source>
        <strain evidence="3">cv. 9930</strain>
    </source>
</reference>
<feature type="compositionally biased region" description="Basic and acidic residues" evidence="1">
    <location>
        <begin position="25"/>
        <end position="37"/>
    </location>
</feature>
<evidence type="ECO:0000313" key="3">
    <source>
        <dbReference type="Proteomes" id="UP000029981"/>
    </source>
</evidence>
<reference evidence="2 3" key="4">
    <citation type="journal article" date="2011" name="BMC Genomics">
        <title>RNA-Seq improves annotation of protein-coding genes in the cucumber genome.</title>
        <authorList>
            <person name="Li Z."/>
            <person name="Zhang Z."/>
            <person name="Yan P."/>
            <person name="Huang S."/>
            <person name="Fei Z."/>
            <person name="Lin K."/>
        </authorList>
    </citation>
    <scope>NUCLEOTIDE SEQUENCE [LARGE SCALE GENOMIC DNA]</scope>
    <source>
        <strain evidence="3">cv. 9930</strain>
    </source>
</reference>
<feature type="region of interest" description="Disordered" evidence="1">
    <location>
        <begin position="1"/>
        <end position="39"/>
    </location>
</feature>
<keyword evidence="3" id="KW-1185">Reference proteome</keyword>
<dbReference type="Gramene" id="KGN54588">
    <property type="protein sequence ID" value="KGN54588"/>
    <property type="gene ID" value="Csa_4G372100"/>
</dbReference>
<protein>
    <submittedName>
        <fullName evidence="2">Uncharacterized protein</fullName>
    </submittedName>
</protein>
<dbReference type="Proteomes" id="UP000029981">
    <property type="component" value="Chromosome 4"/>
</dbReference>
<proteinExistence type="predicted"/>
<gene>
    <name evidence="2" type="ORF">Csa_4G372100</name>
</gene>